<name>M2M205_BAUPA</name>
<dbReference type="Proteomes" id="UP000011761">
    <property type="component" value="Unassembled WGS sequence"/>
</dbReference>
<sequence length="75" mass="7863">MTSSDHPTVHLTQAARGAVCSMRDVYGSVGEWVPVCSKATKHGELTASHCRTEVGLPDSNSPYEAGDGPQCGVCE</sequence>
<organism evidence="2 3">
    <name type="scientific">Baudoinia panamericana (strain UAMH 10762)</name>
    <name type="common">Angels' share fungus</name>
    <name type="synonym">Baudoinia compniacensis (strain UAMH 10762)</name>
    <dbReference type="NCBI Taxonomy" id="717646"/>
    <lineage>
        <taxon>Eukaryota</taxon>
        <taxon>Fungi</taxon>
        <taxon>Dikarya</taxon>
        <taxon>Ascomycota</taxon>
        <taxon>Pezizomycotina</taxon>
        <taxon>Dothideomycetes</taxon>
        <taxon>Dothideomycetidae</taxon>
        <taxon>Mycosphaerellales</taxon>
        <taxon>Teratosphaeriaceae</taxon>
        <taxon>Baudoinia</taxon>
    </lineage>
</organism>
<dbReference type="GeneID" id="19110952"/>
<dbReference type="EMBL" id="KB445550">
    <property type="protein sequence ID" value="EMD01108.1"/>
    <property type="molecule type" value="Genomic_DNA"/>
</dbReference>
<evidence type="ECO:0000313" key="3">
    <source>
        <dbReference type="Proteomes" id="UP000011761"/>
    </source>
</evidence>
<dbReference type="HOGENOM" id="CLU_2670681_0_0_1"/>
<proteinExistence type="predicted"/>
<dbReference type="AlphaFoldDB" id="M2M205"/>
<feature type="region of interest" description="Disordered" evidence="1">
    <location>
        <begin position="56"/>
        <end position="75"/>
    </location>
</feature>
<gene>
    <name evidence="2" type="ORF">BAUCODRAFT_29501</name>
</gene>
<keyword evidence="3" id="KW-1185">Reference proteome</keyword>
<evidence type="ECO:0000256" key="1">
    <source>
        <dbReference type="SAM" id="MobiDB-lite"/>
    </source>
</evidence>
<dbReference type="RefSeq" id="XP_007672292.1">
    <property type="nucleotide sequence ID" value="XM_007674102.1"/>
</dbReference>
<reference evidence="2 3" key="1">
    <citation type="journal article" date="2012" name="PLoS Pathog.">
        <title>Diverse lifestyles and strategies of plant pathogenesis encoded in the genomes of eighteen Dothideomycetes fungi.</title>
        <authorList>
            <person name="Ohm R.A."/>
            <person name="Feau N."/>
            <person name="Henrissat B."/>
            <person name="Schoch C.L."/>
            <person name="Horwitz B.A."/>
            <person name="Barry K.W."/>
            <person name="Condon B.J."/>
            <person name="Copeland A.C."/>
            <person name="Dhillon B."/>
            <person name="Glaser F."/>
            <person name="Hesse C.N."/>
            <person name="Kosti I."/>
            <person name="LaButti K."/>
            <person name="Lindquist E.A."/>
            <person name="Lucas S."/>
            <person name="Salamov A.A."/>
            <person name="Bradshaw R.E."/>
            <person name="Ciuffetti L."/>
            <person name="Hamelin R.C."/>
            <person name="Kema G.H.J."/>
            <person name="Lawrence C."/>
            <person name="Scott J.A."/>
            <person name="Spatafora J.W."/>
            <person name="Turgeon B.G."/>
            <person name="de Wit P.J.G.M."/>
            <person name="Zhong S."/>
            <person name="Goodwin S.B."/>
            <person name="Grigoriev I.V."/>
        </authorList>
    </citation>
    <scope>NUCLEOTIDE SEQUENCE [LARGE SCALE GENOMIC DNA]</scope>
    <source>
        <strain evidence="2 3">UAMH 10762</strain>
    </source>
</reference>
<dbReference type="KEGG" id="bcom:BAUCODRAFT_29501"/>
<protein>
    <submittedName>
        <fullName evidence="2">Uncharacterized protein</fullName>
    </submittedName>
</protein>
<accession>M2M205</accession>
<evidence type="ECO:0000313" key="2">
    <source>
        <dbReference type="EMBL" id="EMD01108.1"/>
    </source>
</evidence>